<dbReference type="EMBL" id="LAQT01000002">
    <property type="protein sequence ID" value="KPC54684.1"/>
    <property type="molecule type" value="Genomic_DNA"/>
</dbReference>
<dbReference type="STRING" id="857265.WG78_03895"/>
<name>A0A0N0XN09_9NEIS</name>
<gene>
    <name evidence="1" type="ORF">WG78_03895</name>
</gene>
<sequence length="213" mass="22876">MSVNIGDVVFVKTSKGQQEINDRTFGLSSRLRRALILVDGQKAAMALRDMLLGLDADALLIELQAQGFIEQRASATQPAATVAAPLSASQPALARSPAAVQPATAVPAPAPAPVTTPTPIEIEEVEIRDVAEAVAEPVIDPQMILQAQVLMVESANQFLGLMARQLILEIEGIKDAASLKRVIGRWNMSLRQSRKPPEQIDRYVLAVRTLVGI</sequence>
<dbReference type="OrthoDB" id="5295681at2"/>
<organism evidence="1 2">
    <name type="scientific">Amantichitinum ursilacus</name>
    <dbReference type="NCBI Taxonomy" id="857265"/>
    <lineage>
        <taxon>Bacteria</taxon>
        <taxon>Pseudomonadati</taxon>
        <taxon>Pseudomonadota</taxon>
        <taxon>Betaproteobacteria</taxon>
        <taxon>Neisseriales</taxon>
        <taxon>Chitinibacteraceae</taxon>
        <taxon>Amantichitinum</taxon>
    </lineage>
</organism>
<reference evidence="1 2" key="1">
    <citation type="submission" date="2015-07" db="EMBL/GenBank/DDBJ databases">
        <title>Draft genome sequence of the Amantichitinum ursilacus IGB-41, a new chitin-degrading bacterium.</title>
        <authorList>
            <person name="Kirstahler P."/>
            <person name="Guenther M."/>
            <person name="Grumaz C."/>
            <person name="Rupp S."/>
            <person name="Zibek S."/>
            <person name="Sohn K."/>
        </authorList>
    </citation>
    <scope>NUCLEOTIDE SEQUENCE [LARGE SCALE GENOMIC DNA]</scope>
    <source>
        <strain evidence="1 2">IGB-41</strain>
    </source>
</reference>
<dbReference type="AlphaFoldDB" id="A0A0N0XN09"/>
<evidence type="ECO:0000313" key="1">
    <source>
        <dbReference type="EMBL" id="KPC54684.1"/>
    </source>
</evidence>
<evidence type="ECO:0000313" key="2">
    <source>
        <dbReference type="Proteomes" id="UP000037939"/>
    </source>
</evidence>
<dbReference type="RefSeq" id="WP_053936465.1">
    <property type="nucleotide sequence ID" value="NZ_LAQT01000002.1"/>
</dbReference>
<comment type="caution">
    <text evidence="1">The sequence shown here is derived from an EMBL/GenBank/DDBJ whole genome shotgun (WGS) entry which is preliminary data.</text>
</comment>
<protein>
    <submittedName>
        <fullName evidence="1">Uncharacterized protein</fullName>
    </submittedName>
</protein>
<keyword evidence="2" id="KW-1185">Reference proteome</keyword>
<proteinExistence type="predicted"/>
<dbReference type="Proteomes" id="UP000037939">
    <property type="component" value="Unassembled WGS sequence"/>
</dbReference>
<accession>A0A0N0XN09</accession>